<proteinExistence type="predicted"/>
<keyword evidence="3" id="KW-1185">Reference proteome</keyword>
<dbReference type="EMBL" id="CP063458">
    <property type="protein sequence ID" value="QOV89222.1"/>
    <property type="molecule type" value="Genomic_DNA"/>
</dbReference>
<dbReference type="KEGG" id="hbs:IPV69_23915"/>
<name>A0A7M2WVG4_9BACT</name>
<dbReference type="AlphaFoldDB" id="A0A7M2WVG4"/>
<sequence>MTTTASGPYFEHILWFFLPWVCLIGALVVGTVIVSAAVSKRSRRNNDIRGFEVKPITDKQVRADTKEEDDHG</sequence>
<organism evidence="2 3">
    <name type="scientific">Humisphaera borealis</name>
    <dbReference type="NCBI Taxonomy" id="2807512"/>
    <lineage>
        <taxon>Bacteria</taxon>
        <taxon>Pseudomonadati</taxon>
        <taxon>Planctomycetota</taxon>
        <taxon>Phycisphaerae</taxon>
        <taxon>Tepidisphaerales</taxon>
        <taxon>Tepidisphaeraceae</taxon>
        <taxon>Humisphaera</taxon>
    </lineage>
</organism>
<dbReference type="Proteomes" id="UP000593765">
    <property type="component" value="Chromosome"/>
</dbReference>
<accession>A0A7M2WVG4</accession>
<evidence type="ECO:0000313" key="2">
    <source>
        <dbReference type="EMBL" id="QOV89222.1"/>
    </source>
</evidence>
<reference evidence="2 3" key="1">
    <citation type="submission" date="2020-10" db="EMBL/GenBank/DDBJ databases">
        <title>Wide distribution of Phycisphaera-like planctomycetes from WD2101 soil group in peatlands and genome analysis of the first cultivated representative.</title>
        <authorList>
            <person name="Dedysh S.N."/>
            <person name="Beletsky A.V."/>
            <person name="Ivanova A."/>
            <person name="Kulichevskaya I.S."/>
            <person name="Suzina N.E."/>
            <person name="Philippov D.A."/>
            <person name="Rakitin A.L."/>
            <person name="Mardanov A.V."/>
            <person name="Ravin N.V."/>
        </authorList>
    </citation>
    <scope>NUCLEOTIDE SEQUENCE [LARGE SCALE GENOMIC DNA]</scope>
    <source>
        <strain evidence="2 3">M1803</strain>
    </source>
</reference>
<keyword evidence="1" id="KW-1133">Transmembrane helix</keyword>
<protein>
    <submittedName>
        <fullName evidence="2">Uncharacterized protein</fullName>
    </submittedName>
</protein>
<keyword evidence="1" id="KW-0812">Transmembrane</keyword>
<keyword evidence="1" id="KW-0472">Membrane</keyword>
<gene>
    <name evidence="2" type="ORF">IPV69_23915</name>
</gene>
<evidence type="ECO:0000313" key="3">
    <source>
        <dbReference type="Proteomes" id="UP000593765"/>
    </source>
</evidence>
<evidence type="ECO:0000256" key="1">
    <source>
        <dbReference type="SAM" id="Phobius"/>
    </source>
</evidence>
<dbReference type="RefSeq" id="WP_206292247.1">
    <property type="nucleotide sequence ID" value="NZ_CP063458.1"/>
</dbReference>
<feature type="transmembrane region" description="Helical" evidence="1">
    <location>
        <begin position="12"/>
        <end position="39"/>
    </location>
</feature>